<dbReference type="PANTHER" id="PTHR43637:SF2">
    <property type="entry name" value="PROTEIN GVPD 1"/>
    <property type="match status" value="1"/>
</dbReference>
<protein>
    <recommendedName>
        <fullName evidence="3">AAA+ ATPase domain-containing protein</fullName>
    </recommendedName>
</protein>
<dbReference type="AlphaFoldDB" id="A0A2R6ATR8"/>
<dbReference type="InterPro" id="IPR027417">
    <property type="entry name" value="P-loop_NTPase"/>
</dbReference>
<evidence type="ECO:0000256" key="1">
    <source>
        <dbReference type="ARBA" id="ARBA00022741"/>
    </source>
</evidence>
<dbReference type="Gene3D" id="3.40.50.300">
    <property type="entry name" value="P-loop containing nucleotide triphosphate hydrolases"/>
    <property type="match status" value="1"/>
</dbReference>
<evidence type="ECO:0000313" key="5">
    <source>
        <dbReference type="Proteomes" id="UP000240322"/>
    </source>
</evidence>
<gene>
    <name evidence="4" type="ORF">B9Q03_08220</name>
</gene>
<evidence type="ECO:0000259" key="3">
    <source>
        <dbReference type="SMART" id="SM00382"/>
    </source>
</evidence>
<dbReference type="Pfam" id="PF07088">
    <property type="entry name" value="GvpD_P-loop"/>
    <property type="match status" value="2"/>
</dbReference>
<reference evidence="4 5" key="1">
    <citation type="submission" date="2017-04" db="EMBL/GenBank/DDBJ databases">
        <title>Novel microbial lineages endemic to geothermal iron-oxide mats fill important gaps in the evolutionary history of Archaea.</title>
        <authorList>
            <person name="Jay Z.J."/>
            <person name="Beam J.P."/>
            <person name="Dlakic M."/>
            <person name="Rusch D.B."/>
            <person name="Kozubal M.A."/>
            <person name="Inskeep W.P."/>
        </authorList>
    </citation>
    <scope>NUCLEOTIDE SEQUENCE [LARGE SCALE GENOMIC DNA]</scope>
    <source>
        <strain evidence="4">OSP_D</strain>
    </source>
</reference>
<dbReference type="GO" id="GO:0005524">
    <property type="term" value="F:ATP binding"/>
    <property type="evidence" value="ECO:0007669"/>
    <property type="project" value="UniProtKB-KW"/>
</dbReference>
<comment type="caution">
    <text evidence="4">The sequence shown here is derived from an EMBL/GenBank/DDBJ whole genome shotgun (WGS) entry which is preliminary data.</text>
</comment>
<dbReference type="PANTHER" id="PTHR43637">
    <property type="entry name" value="UPF0273 PROTEIN TM_0370"/>
    <property type="match status" value="1"/>
</dbReference>
<organism evidence="4 5">
    <name type="scientific">Candidatus Marsarchaeota G2 archaeon OSP_D</name>
    <dbReference type="NCBI Taxonomy" id="1978157"/>
    <lineage>
        <taxon>Archaea</taxon>
        <taxon>Candidatus Marsarchaeota</taxon>
        <taxon>Candidatus Marsarchaeota group 2</taxon>
    </lineage>
</organism>
<keyword evidence="2" id="KW-0067">ATP-binding</keyword>
<dbReference type="InterPro" id="IPR003593">
    <property type="entry name" value="AAA+_ATPase"/>
</dbReference>
<dbReference type="Proteomes" id="UP000240322">
    <property type="component" value="Unassembled WGS sequence"/>
</dbReference>
<evidence type="ECO:0000256" key="2">
    <source>
        <dbReference type="ARBA" id="ARBA00022840"/>
    </source>
</evidence>
<proteinExistence type="predicted"/>
<name>A0A2R6ATR8_9ARCH</name>
<keyword evidence="1" id="KW-0547">Nucleotide-binding</keyword>
<dbReference type="InterPro" id="IPR009788">
    <property type="entry name" value="GvpD_P-loop"/>
</dbReference>
<dbReference type="SMART" id="SM00382">
    <property type="entry name" value="AAA"/>
    <property type="match status" value="1"/>
</dbReference>
<accession>A0A2R6ATR8</accession>
<feature type="domain" description="AAA+ ATPase" evidence="3">
    <location>
        <begin position="18"/>
        <end position="164"/>
    </location>
</feature>
<dbReference type="EMBL" id="NEXE01000089">
    <property type="protein sequence ID" value="PSN89764.1"/>
    <property type="molecule type" value="Genomic_DNA"/>
</dbReference>
<sequence>MSKWTSIGSEIAQFMEEKGRTLLVKGLPGTGKTTLALTIMQHVRGKPKIYVSTKLPEEMVRSLLPWSERLFLGENRFEDATLITPELLVSQIFEAARNGASIIVLDSWDTFAKRMDSPLRMRTEGSIVTAARSFGTRVVFVSEEPTQTTLDYTVDGVVELRTTTLDGRRLREMELVKLRGTRIASPYMLYTLSGANFTAFSEFTQPEYRRMETTPSATIDDGRVIFGSRALDAFFGFGSLRRGDTVGVEYASNVPRTAFMASYLPLITSFLRSKRGVLMLPLPTFKPQDLLQVLRTHLDAQTVEEYFRVVCFGEPATRDAPLINISSLDLQGAFSLIEKELETLKAKSCDGVVMTLWSTSPLRALYASKLVEVTELLSRMISRLSFEGDLPLIAFDEDSPLRPTMISLCRRHIKLAFIHGTLLAYGVVPYTGVYAFEPSDNPFEPKLTEIV</sequence>
<evidence type="ECO:0000313" key="4">
    <source>
        <dbReference type="EMBL" id="PSN89764.1"/>
    </source>
</evidence>
<dbReference type="SUPFAM" id="SSF52540">
    <property type="entry name" value="P-loop containing nucleoside triphosphate hydrolases"/>
    <property type="match status" value="1"/>
</dbReference>